<dbReference type="EMBL" id="PCDP01000065">
    <property type="protein sequence ID" value="PZM08847.1"/>
    <property type="molecule type" value="Genomic_DNA"/>
</dbReference>
<evidence type="ECO:0000313" key="3">
    <source>
        <dbReference type="Proteomes" id="UP000248925"/>
    </source>
</evidence>
<keyword evidence="1" id="KW-1133">Transmembrane helix</keyword>
<feature type="transmembrane region" description="Helical" evidence="1">
    <location>
        <begin position="46"/>
        <end position="68"/>
    </location>
</feature>
<dbReference type="AlphaFoldDB" id="A0A2W4C5S3"/>
<organism evidence="2 3">
    <name type="scientific">Rhizobium tubonense</name>
    <dbReference type="NCBI Taxonomy" id="484088"/>
    <lineage>
        <taxon>Bacteria</taxon>
        <taxon>Pseudomonadati</taxon>
        <taxon>Pseudomonadota</taxon>
        <taxon>Alphaproteobacteria</taxon>
        <taxon>Hyphomicrobiales</taxon>
        <taxon>Rhizobiaceae</taxon>
        <taxon>Rhizobium/Agrobacterium group</taxon>
        <taxon>Rhizobium</taxon>
    </lineage>
</organism>
<proteinExistence type="predicted"/>
<comment type="caution">
    <text evidence="2">The sequence shown here is derived from an EMBL/GenBank/DDBJ whole genome shotgun (WGS) entry which is preliminary data.</text>
</comment>
<feature type="transmembrane region" description="Helical" evidence="1">
    <location>
        <begin position="6"/>
        <end position="25"/>
    </location>
</feature>
<gene>
    <name evidence="2" type="ORF">CPY51_28190</name>
</gene>
<evidence type="ECO:0000313" key="2">
    <source>
        <dbReference type="EMBL" id="PZM08847.1"/>
    </source>
</evidence>
<keyword evidence="3" id="KW-1185">Reference proteome</keyword>
<name>A0A2W4C5S3_9HYPH</name>
<dbReference type="RefSeq" id="WP_111163536.1">
    <property type="nucleotide sequence ID" value="NZ_PCDP01000065.1"/>
</dbReference>
<protein>
    <submittedName>
        <fullName evidence="2">Uncharacterized protein</fullName>
    </submittedName>
</protein>
<dbReference type="Proteomes" id="UP000248925">
    <property type="component" value="Unassembled WGS sequence"/>
</dbReference>
<dbReference type="OrthoDB" id="8399364at2"/>
<accession>A0A2W4C5S3</accession>
<keyword evidence="1" id="KW-0812">Transmembrane</keyword>
<sequence>MISNVFLGAAMVTFGIAFWLMVPLIGSRRDLMKMAPAEYGWLAIRFFPLMILSFAFFIAGSLAAKYGWP</sequence>
<reference evidence="2 3" key="1">
    <citation type="journal article" date="2018" name="Sci. Rep.">
        <title>Rhizobium tumorigenes sp. nov., a novel plant tumorigenic bacterium isolated from cane gall tumors on thornless blackberry.</title>
        <authorList>
            <person name="Kuzmanovi N."/>
            <person name="Smalla K."/>
            <person name="Gronow S."/>
            <person name="PuBawska J."/>
        </authorList>
    </citation>
    <scope>NUCLEOTIDE SEQUENCE [LARGE SCALE GENOMIC DNA]</scope>
    <source>
        <strain evidence="2 3">CCBAU 85046</strain>
    </source>
</reference>
<evidence type="ECO:0000256" key="1">
    <source>
        <dbReference type="SAM" id="Phobius"/>
    </source>
</evidence>
<keyword evidence="1" id="KW-0472">Membrane</keyword>